<sequence>MTSTRDNTRVLCLMALVAMSTTIISCHAAGTTGLGITSTFTKLCVAAKGCAPPIQPSGNVLCKAYCVGQRYNKDKSYCSPDNGGMCCCEK</sequence>
<dbReference type="PROSITE" id="PS51257">
    <property type="entry name" value="PROKAR_LIPOPROTEIN"/>
    <property type="match status" value="1"/>
</dbReference>
<proteinExistence type="predicted"/>
<accession>M7YJ68</accession>
<name>M7YJ68_TRIUA</name>
<protein>
    <submittedName>
        <fullName evidence="1">Uncharacterized protein</fullName>
    </submittedName>
</protein>
<dbReference type="EMBL" id="KD268757">
    <property type="protein sequence ID" value="EMS46886.1"/>
    <property type="molecule type" value="Genomic_DNA"/>
</dbReference>
<reference evidence="1" key="1">
    <citation type="journal article" date="2013" name="Nature">
        <title>Draft genome of the wheat A-genome progenitor Triticum urartu.</title>
        <authorList>
            <person name="Ling H.Q."/>
            <person name="Zhao S."/>
            <person name="Liu D."/>
            <person name="Wang J."/>
            <person name="Sun H."/>
            <person name="Zhang C."/>
            <person name="Fan H."/>
            <person name="Li D."/>
            <person name="Dong L."/>
            <person name="Tao Y."/>
            <person name="Gao C."/>
            <person name="Wu H."/>
            <person name="Li Y."/>
            <person name="Cui Y."/>
            <person name="Guo X."/>
            <person name="Zheng S."/>
            <person name="Wang B."/>
            <person name="Yu K."/>
            <person name="Liang Q."/>
            <person name="Yang W."/>
            <person name="Lou X."/>
            <person name="Chen J."/>
            <person name="Feng M."/>
            <person name="Jian J."/>
            <person name="Zhang X."/>
            <person name="Luo G."/>
            <person name="Jiang Y."/>
            <person name="Liu J."/>
            <person name="Wang Z."/>
            <person name="Sha Y."/>
            <person name="Zhang B."/>
            <person name="Wu H."/>
            <person name="Tang D."/>
            <person name="Shen Q."/>
            <person name="Xue P."/>
            <person name="Zou S."/>
            <person name="Wang X."/>
            <person name="Liu X."/>
            <person name="Wang F."/>
            <person name="Yang Y."/>
            <person name="An X."/>
            <person name="Dong Z."/>
            <person name="Zhang K."/>
            <person name="Zhang X."/>
            <person name="Luo M.C."/>
            <person name="Dvorak J."/>
            <person name="Tong Y."/>
            <person name="Wang J."/>
            <person name="Yang H."/>
            <person name="Li Z."/>
            <person name="Wang D."/>
            <person name="Zhang A."/>
            <person name="Wang J."/>
        </authorList>
    </citation>
    <scope>NUCLEOTIDE SEQUENCE</scope>
</reference>
<gene>
    <name evidence="1" type="ORF">TRIUR3_31983</name>
</gene>
<organism evidence="1">
    <name type="scientific">Triticum urartu</name>
    <name type="common">Red wild einkorn</name>
    <name type="synonym">Crithodium urartu</name>
    <dbReference type="NCBI Taxonomy" id="4572"/>
    <lineage>
        <taxon>Eukaryota</taxon>
        <taxon>Viridiplantae</taxon>
        <taxon>Streptophyta</taxon>
        <taxon>Embryophyta</taxon>
        <taxon>Tracheophyta</taxon>
        <taxon>Spermatophyta</taxon>
        <taxon>Magnoliopsida</taxon>
        <taxon>Liliopsida</taxon>
        <taxon>Poales</taxon>
        <taxon>Poaceae</taxon>
        <taxon>BOP clade</taxon>
        <taxon>Pooideae</taxon>
        <taxon>Triticodae</taxon>
        <taxon>Triticeae</taxon>
        <taxon>Triticinae</taxon>
        <taxon>Triticum</taxon>
    </lineage>
</organism>
<evidence type="ECO:0000313" key="1">
    <source>
        <dbReference type="EMBL" id="EMS46886.1"/>
    </source>
</evidence>
<dbReference type="AlphaFoldDB" id="M7YJ68"/>